<dbReference type="EMBL" id="KQ243593">
    <property type="protein sequence ID" value="KNC75484.1"/>
    <property type="molecule type" value="Genomic_DNA"/>
</dbReference>
<feature type="region of interest" description="Disordered" evidence="1">
    <location>
        <begin position="1"/>
        <end position="59"/>
    </location>
</feature>
<evidence type="ECO:0000313" key="2">
    <source>
        <dbReference type="EMBL" id="KNC75484.1"/>
    </source>
</evidence>
<dbReference type="AlphaFoldDB" id="A0A0L0FFD2"/>
<protein>
    <submittedName>
        <fullName evidence="2">Uncharacterized protein</fullName>
    </submittedName>
</protein>
<feature type="compositionally biased region" description="Pro residues" evidence="1">
    <location>
        <begin position="40"/>
        <end position="52"/>
    </location>
</feature>
<feature type="non-terminal residue" evidence="2">
    <location>
        <position position="1"/>
    </location>
</feature>
<proteinExistence type="predicted"/>
<dbReference type="RefSeq" id="XP_014149386.1">
    <property type="nucleotide sequence ID" value="XM_014293911.1"/>
</dbReference>
<dbReference type="GeneID" id="25912495"/>
<sequence>RSPSAPPAPSGMSLTSAQSSSASLSQTEATFDFSTMNPNRAPPPRPASPPKCSPYNSQSSLATYKTAPHIAGEYSIQGLTSTSTLHQLWDAFRYLFLARRMILVHDIPVTRAITDLWSGQATVLTKQLCELSSTGTRNPKP</sequence>
<dbReference type="Proteomes" id="UP000054560">
    <property type="component" value="Unassembled WGS sequence"/>
</dbReference>
<gene>
    <name evidence="2" type="ORF">SARC_11991</name>
</gene>
<name>A0A0L0FFD2_9EUKA</name>
<organism evidence="2 3">
    <name type="scientific">Sphaeroforma arctica JP610</name>
    <dbReference type="NCBI Taxonomy" id="667725"/>
    <lineage>
        <taxon>Eukaryota</taxon>
        <taxon>Ichthyosporea</taxon>
        <taxon>Ichthyophonida</taxon>
        <taxon>Sphaeroforma</taxon>
    </lineage>
</organism>
<accession>A0A0L0FFD2</accession>
<keyword evidence="3" id="KW-1185">Reference proteome</keyword>
<feature type="compositionally biased region" description="Low complexity" evidence="1">
    <location>
        <begin position="13"/>
        <end position="27"/>
    </location>
</feature>
<evidence type="ECO:0000313" key="3">
    <source>
        <dbReference type="Proteomes" id="UP000054560"/>
    </source>
</evidence>
<evidence type="ECO:0000256" key="1">
    <source>
        <dbReference type="SAM" id="MobiDB-lite"/>
    </source>
</evidence>
<reference evidence="2 3" key="1">
    <citation type="submission" date="2011-02" db="EMBL/GenBank/DDBJ databases">
        <title>The Genome Sequence of Sphaeroforma arctica JP610.</title>
        <authorList>
            <consortium name="The Broad Institute Genome Sequencing Platform"/>
            <person name="Russ C."/>
            <person name="Cuomo C."/>
            <person name="Young S.K."/>
            <person name="Zeng Q."/>
            <person name="Gargeya S."/>
            <person name="Alvarado L."/>
            <person name="Berlin A."/>
            <person name="Chapman S.B."/>
            <person name="Chen Z."/>
            <person name="Freedman E."/>
            <person name="Gellesch M."/>
            <person name="Goldberg J."/>
            <person name="Griggs A."/>
            <person name="Gujja S."/>
            <person name="Heilman E."/>
            <person name="Heiman D."/>
            <person name="Howarth C."/>
            <person name="Mehta T."/>
            <person name="Neiman D."/>
            <person name="Pearson M."/>
            <person name="Roberts A."/>
            <person name="Saif S."/>
            <person name="Shea T."/>
            <person name="Shenoy N."/>
            <person name="Sisk P."/>
            <person name="Stolte C."/>
            <person name="Sykes S."/>
            <person name="White J."/>
            <person name="Yandava C."/>
            <person name="Burger G."/>
            <person name="Gray M.W."/>
            <person name="Holland P.W.H."/>
            <person name="King N."/>
            <person name="Lang F.B.F."/>
            <person name="Roger A.J."/>
            <person name="Ruiz-Trillo I."/>
            <person name="Haas B."/>
            <person name="Nusbaum C."/>
            <person name="Birren B."/>
        </authorList>
    </citation>
    <scope>NUCLEOTIDE SEQUENCE [LARGE SCALE GENOMIC DNA]</scope>
    <source>
        <strain evidence="2 3">JP610</strain>
    </source>
</reference>